<accession>A0AAW2HGQ9</accession>
<sequence>MQLIWGVATRKKKSLVPTVFTNGPERSGEAEVGMGRERNQSVVYSFSPEVFHGYVSDGRRAERCRTNSNRPKIMEGVHRAQKEDRLSGENDSTRSAYFAGYTSVKCRFSLRIR</sequence>
<reference evidence="1" key="1">
    <citation type="journal article" date="2024" name="Gigascience">
        <title>Chromosome-level genome of the poultry shaft louse Menopon gallinae provides insight into the host-switching and adaptive evolution of parasitic lice.</title>
        <authorList>
            <person name="Xu Y."/>
            <person name="Ma L."/>
            <person name="Liu S."/>
            <person name="Liang Y."/>
            <person name="Liu Q."/>
            <person name="He Z."/>
            <person name="Tian L."/>
            <person name="Duan Y."/>
            <person name="Cai W."/>
            <person name="Li H."/>
            <person name="Song F."/>
        </authorList>
    </citation>
    <scope>NUCLEOTIDE SEQUENCE</scope>
    <source>
        <strain evidence="1">Cailab_2023a</strain>
    </source>
</reference>
<evidence type="ECO:0000313" key="1">
    <source>
        <dbReference type="EMBL" id="KAL0269084.1"/>
    </source>
</evidence>
<dbReference type="EMBL" id="JARGDH010000004">
    <property type="protein sequence ID" value="KAL0269084.1"/>
    <property type="molecule type" value="Genomic_DNA"/>
</dbReference>
<dbReference type="AlphaFoldDB" id="A0AAW2HGQ9"/>
<protein>
    <submittedName>
        <fullName evidence="1">Uncharacterized protein</fullName>
    </submittedName>
</protein>
<name>A0AAW2HGQ9_9NEOP</name>
<gene>
    <name evidence="1" type="ORF">PYX00_006920</name>
</gene>
<comment type="caution">
    <text evidence="1">The sequence shown here is derived from an EMBL/GenBank/DDBJ whole genome shotgun (WGS) entry which is preliminary data.</text>
</comment>
<proteinExistence type="predicted"/>
<organism evidence="1">
    <name type="scientific">Menopon gallinae</name>
    <name type="common">poultry shaft louse</name>
    <dbReference type="NCBI Taxonomy" id="328185"/>
    <lineage>
        <taxon>Eukaryota</taxon>
        <taxon>Metazoa</taxon>
        <taxon>Ecdysozoa</taxon>
        <taxon>Arthropoda</taxon>
        <taxon>Hexapoda</taxon>
        <taxon>Insecta</taxon>
        <taxon>Pterygota</taxon>
        <taxon>Neoptera</taxon>
        <taxon>Paraneoptera</taxon>
        <taxon>Psocodea</taxon>
        <taxon>Troctomorpha</taxon>
        <taxon>Phthiraptera</taxon>
        <taxon>Amblycera</taxon>
        <taxon>Menoponidae</taxon>
        <taxon>Menopon</taxon>
    </lineage>
</organism>